<proteinExistence type="predicted"/>
<organism evidence="1 2">
    <name type="scientific">Bradyrhizobium elkanii</name>
    <dbReference type="NCBI Taxonomy" id="29448"/>
    <lineage>
        <taxon>Bacteria</taxon>
        <taxon>Pseudomonadati</taxon>
        <taxon>Pseudomonadota</taxon>
        <taxon>Alphaproteobacteria</taxon>
        <taxon>Hyphomicrobiales</taxon>
        <taxon>Nitrobacteraceae</taxon>
        <taxon>Bradyrhizobium</taxon>
    </lineage>
</organism>
<dbReference type="EMBL" id="JAFICZ010000001">
    <property type="protein sequence ID" value="MBP1293494.1"/>
    <property type="molecule type" value="Genomic_DNA"/>
</dbReference>
<evidence type="ECO:0000313" key="1">
    <source>
        <dbReference type="EMBL" id="MBP1293494.1"/>
    </source>
</evidence>
<name>A0A8I1Y2X5_BRAEL</name>
<dbReference type="RefSeq" id="WP_028343853.1">
    <property type="nucleotide sequence ID" value="NZ_CP126003.1"/>
</dbReference>
<reference evidence="1" key="1">
    <citation type="submission" date="2021-02" db="EMBL/GenBank/DDBJ databases">
        <title>Genomic Encyclopedia of Type Strains, Phase IV (KMG-V): Genome sequencing to study the core and pangenomes of soil and plant-associated prokaryotes.</title>
        <authorList>
            <person name="Whitman W."/>
        </authorList>
    </citation>
    <scope>NUCLEOTIDE SEQUENCE</scope>
    <source>
        <strain evidence="1">USDA 406</strain>
    </source>
</reference>
<dbReference type="AlphaFoldDB" id="A0A8I1Y2X5"/>
<sequence length="316" mass="35716">MHTCPPPSEALDEWLESFDSVRGRFGHLLLEQKSDTDNDLIAGLRPYFESAHTDAREYFHAQIGINLHPDAGAPGEEACYPNCLPLKALRGLFGEVMAGMLTEAFRDSFVGGHAWRVPIYLFRYHADVEAYLFSLARDGRRRREVFGRFGSDFIGVVLDDDGRVSRFIAGEAKWRRRLTDSVFNELMLGELITDPDTGERTRSGKGVWFEINRDTPMPHGLRQLQRLLEQRDPEGYAAAILSLDEALILDHPRPLPRTNLILIAGNGAQRREEGDVLIGWEELPNEYTAPHDLQVVELILSDGELLIDGLYSSLWT</sequence>
<evidence type="ECO:0000313" key="2">
    <source>
        <dbReference type="Proteomes" id="UP000673383"/>
    </source>
</evidence>
<gene>
    <name evidence="1" type="ORF">JOH49_003247</name>
</gene>
<protein>
    <submittedName>
        <fullName evidence="1">Uncharacterized protein</fullName>
    </submittedName>
</protein>
<comment type="caution">
    <text evidence="1">The sequence shown here is derived from an EMBL/GenBank/DDBJ whole genome shotgun (WGS) entry which is preliminary data.</text>
</comment>
<dbReference type="Proteomes" id="UP000673383">
    <property type="component" value="Unassembled WGS sequence"/>
</dbReference>
<accession>A0A8I1Y2X5</accession>